<dbReference type="AlphaFoldDB" id="A0A0V1L5H2"/>
<reference evidence="1 2" key="1">
    <citation type="submission" date="2015-05" db="EMBL/GenBank/DDBJ databases">
        <title>Evolution of Trichinella species and genotypes.</title>
        <authorList>
            <person name="Korhonen P.K."/>
            <person name="Edoardo P."/>
            <person name="Giuseppe L.R."/>
            <person name="Gasser R.B."/>
        </authorList>
    </citation>
    <scope>NUCLEOTIDE SEQUENCE [LARGE SCALE GENOMIC DNA]</scope>
    <source>
        <strain evidence="1">ISS10</strain>
    </source>
</reference>
<proteinExistence type="predicted"/>
<organism evidence="1 2">
    <name type="scientific">Trichinella nativa</name>
    <dbReference type="NCBI Taxonomy" id="6335"/>
    <lineage>
        <taxon>Eukaryota</taxon>
        <taxon>Metazoa</taxon>
        <taxon>Ecdysozoa</taxon>
        <taxon>Nematoda</taxon>
        <taxon>Enoplea</taxon>
        <taxon>Dorylaimia</taxon>
        <taxon>Trichinellida</taxon>
        <taxon>Trichinellidae</taxon>
        <taxon>Trichinella</taxon>
    </lineage>
</organism>
<sequence length="152" mass="17170">MSSQNLISSRHPITDQMFNVVQPISKQPIRIRKPKSSGQNEYILSVKPHSSTVGPIEPDRLALPVCRHEGSLTSERCVSKGGAVLMSAICMRCCFRGSGLLNCLGLLHVYYSAFKEFVQNTKHLFSDKNYNTMEDNKMQYNTIQYNAMQHSI</sequence>
<gene>
    <name evidence="1" type="ORF">T02_2086</name>
</gene>
<comment type="caution">
    <text evidence="1">The sequence shown here is derived from an EMBL/GenBank/DDBJ whole genome shotgun (WGS) entry which is preliminary data.</text>
</comment>
<evidence type="ECO:0000313" key="1">
    <source>
        <dbReference type="EMBL" id="KRZ54270.1"/>
    </source>
</evidence>
<protein>
    <submittedName>
        <fullName evidence="1">Uncharacterized protein</fullName>
    </submittedName>
</protein>
<evidence type="ECO:0000313" key="2">
    <source>
        <dbReference type="Proteomes" id="UP000054721"/>
    </source>
</evidence>
<keyword evidence="2" id="KW-1185">Reference proteome</keyword>
<accession>A0A0V1L5H2</accession>
<name>A0A0V1L5H2_9BILA</name>
<dbReference type="Proteomes" id="UP000054721">
    <property type="component" value="Unassembled WGS sequence"/>
</dbReference>
<dbReference type="EMBL" id="JYDW01000141">
    <property type="protein sequence ID" value="KRZ54270.1"/>
    <property type="molecule type" value="Genomic_DNA"/>
</dbReference>